<dbReference type="EMBL" id="BARS01003515">
    <property type="protein sequence ID" value="GAF83780.1"/>
    <property type="molecule type" value="Genomic_DNA"/>
</dbReference>
<keyword evidence="1" id="KW-0175">Coiled coil</keyword>
<evidence type="ECO:0000313" key="3">
    <source>
        <dbReference type="EMBL" id="GAF83780.1"/>
    </source>
</evidence>
<evidence type="ECO:0000256" key="1">
    <source>
        <dbReference type="SAM" id="Coils"/>
    </source>
</evidence>
<dbReference type="AlphaFoldDB" id="X0U5K2"/>
<comment type="caution">
    <text evidence="3">The sequence shown here is derived from an EMBL/GenBank/DDBJ whole genome shotgun (WGS) entry which is preliminary data.</text>
</comment>
<feature type="coiled-coil region" evidence="1">
    <location>
        <begin position="67"/>
        <end position="102"/>
    </location>
</feature>
<name>X0U5K2_9ZZZZ</name>
<protein>
    <submittedName>
        <fullName evidence="3">Uncharacterized protein</fullName>
    </submittedName>
</protein>
<proteinExistence type="predicted"/>
<accession>X0U5K2</accession>
<evidence type="ECO:0000256" key="2">
    <source>
        <dbReference type="SAM" id="MobiDB-lite"/>
    </source>
</evidence>
<reference evidence="3" key="1">
    <citation type="journal article" date="2014" name="Front. Microbiol.">
        <title>High frequency of phylogenetically diverse reductive dehalogenase-homologous genes in deep subseafloor sedimentary metagenomes.</title>
        <authorList>
            <person name="Kawai M."/>
            <person name="Futagami T."/>
            <person name="Toyoda A."/>
            <person name="Takaki Y."/>
            <person name="Nishi S."/>
            <person name="Hori S."/>
            <person name="Arai W."/>
            <person name="Tsubouchi T."/>
            <person name="Morono Y."/>
            <person name="Uchiyama I."/>
            <person name="Ito T."/>
            <person name="Fujiyama A."/>
            <person name="Inagaki F."/>
            <person name="Takami H."/>
        </authorList>
    </citation>
    <scope>NUCLEOTIDE SEQUENCE</scope>
    <source>
        <strain evidence="3">Expedition CK06-06</strain>
    </source>
</reference>
<sequence>MRPSPTKPEAPAVPEKVTIVPKEVTPAIPKAEAGMPEANIQQIDNHIAEIKGLLATKGRLPAGMGTKAELSLEVARLEAQKEVAQTQTLEQFENAIKGIENELGNRSLPYHGGATSLYPEYTSKQLDEGDAQN</sequence>
<feature type="region of interest" description="Disordered" evidence="2">
    <location>
        <begin position="105"/>
        <end position="133"/>
    </location>
</feature>
<organism evidence="3">
    <name type="scientific">marine sediment metagenome</name>
    <dbReference type="NCBI Taxonomy" id="412755"/>
    <lineage>
        <taxon>unclassified sequences</taxon>
        <taxon>metagenomes</taxon>
        <taxon>ecological metagenomes</taxon>
    </lineage>
</organism>
<gene>
    <name evidence="3" type="ORF">S01H1_06819</name>
</gene>